<dbReference type="PANTHER" id="PTHR39662:SF1">
    <property type="entry name" value="DUF354 DOMAIN-CONTAINING PROTEIN"/>
    <property type="match status" value="1"/>
</dbReference>
<evidence type="ECO:0000256" key="1">
    <source>
        <dbReference type="SAM" id="MobiDB-lite"/>
    </source>
</evidence>
<dbReference type="Pfam" id="PF04007">
    <property type="entry name" value="DUF354"/>
    <property type="match status" value="1"/>
</dbReference>
<gene>
    <name evidence="2" type="ORF">HSR6_0627</name>
</gene>
<keyword evidence="3" id="KW-1185">Reference proteome</keyword>
<dbReference type="InterPro" id="IPR007152">
    <property type="entry name" value="DUF354"/>
</dbReference>
<accession>A0A1J1ABG7</accession>
<dbReference type="PANTHER" id="PTHR39662">
    <property type="entry name" value="DUF354 DOMAIN-CONTAINING PROTEIN-RELATED"/>
    <property type="match status" value="1"/>
</dbReference>
<dbReference type="Proteomes" id="UP000186165">
    <property type="component" value="Chromosome"/>
</dbReference>
<proteinExistence type="predicted"/>
<organism evidence="2 3">
    <name type="scientific">Halodesulfurarchaeum formicicum</name>
    <dbReference type="NCBI Taxonomy" id="1873524"/>
    <lineage>
        <taxon>Archaea</taxon>
        <taxon>Methanobacteriati</taxon>
        <taxon>Methanobacteriota</taxon>
        <taxon>Stenosarchaea group</taxon>
        <taxon>Halobacteria</taxon>
        <taxon>Halobacteriales</taxon>
        <taxon>Halobacteriaceae</taxon>
        <taxon>Halodesulfurarchaeum</taxon>
    </lineage>
</organism>
<evidence type="ECO:0008006" key="4">
    <source>
        <dbReference type="Google" id="ProtNLM"/>
    </source>
</evidence>
<feature type="compositionally biased region" description="Basic and acidic residues" evidence="1">
    <location>
        <begin position="1"/>
        <end position="10"/>
    </location>
</feature>
<dbReference type="SUPFAM" id="SSF53756">
    <property type="entry name" value="UDP-Glycosyltransferase/glycogen phosphorylase"/>
    <property type="match status" value="1"/>
</dbReference>
<dbReference type="KEGG" id="hhsr:HSR6_0627"/>
<dbReference type="AlphaFoldDB" id="A0A1J1ABG7"/>
<dbReference type="RefSeq" id="WP_158514131.1">
    <property type="nucleotide sequence ID" value="NZ_CP016804.1"/>
</dbReference>
<dbReference type="OrthoDB" id="185087at2157"/>
<name>A0A1J1ABG7_9EURY</name>
<dbReference type="GeneID" id="30417149"/>
<sequence>MTQQRVERAGNSDVPTPTDTDTGLRVLFDVGHPAQVHLFRNAIAELGERGHETFVTSREKEVTVDLLDAYGIAHRPLSTRGDSLPSLAIELLAREVRLLGVARRFRPDVIVSRLGPVPAHVATLVGCRHVAVSDTHIDNRWLRLVYHGVTLPFVDTLCAPESFELSVDARKRRPLDFQELAYLHPNYFDPDPAVLEAHGIDPEERFFVVRIAGWDAYHDVGYAGLSPEALRTLIDRLSEAGRVFISAEATLPEDLQQYRLPTDPSDIHHVLYYADLYVGDSGTMSTEAAILGTPAIRTNTMVGEDDEPVFQALEQQYGLLRSFADETEAIRAVEDLLAVGIDRVDYRERRDRLVADQPDVTAQLIETILETEAHA</sequence>
<reference evidence="3" key="1">
    <citation type="submission" date="2016-08" db="EMBL/GenBank/DDBJ databases">
        <title>Discovery of first anaerobic lithoheterotrophic haloarchae widely represented in hypersaline habitats.</title>
        <authorList>
            <person name="Sorokin D.Y."/>
            <person name="Kublanov I.V."/>
            <person name="Roman P."/>
            <person name="Sinninghe Damste J.S."/>
            <person name="Golyshin P.N."/>
            <person name="Rojo D."/>
            <person name="Ciordia S."/>
            <person name="Mena Md.C."/>
            <person name="Ferrer M."/>
            <person name="Smedile F."/>
            <person name="Messina E."/>
            <person name="La Cono V."/>
            <person name="Yakimov M.M."/>
        </authorList>
    </citation>
    <scope>NUCLEOTIDE SEQUENCE [LARGE SCALE GENOMIC DNA]</scope>
    <source>
        <strain evidence="3">HSR6</strain>
    </source>
</reference>
<evidence type="ECO:0000313" key="3">
    <source>
        <dbReference type="Proteomes" id="UP000186165"/>
    </source>
</evidence>
<dbReference type="EMBL" id="CP016804">
    <property type="protein sequence ID" value="APE95087.1"/>
    <property type="molecule type" value="Genomic_DNA"/>
</dbReference>
<protein>
    <recommendedName>
        <fullName evidence="4">DUF354 domain-containing protein</fullName>
    </recommendedName>
</protein>
<evidence type="ECO:0000313" key="2">
    <source>
        <dbReference type="EMBL" id="APE95087.1"/>
    </source>
</evidence>
<dbReference type="PIRSF" id="PIRSF005357">
    <property type="entry name" value="UCP005357"/>
    <property type="match status" value="1"/>
</dbReference>
<feature type="region of interest" description="Disordered" evidence="1">
    <location>
        <begin position="1"/>
        <end position="21"/>
    </location>
</feature>